<dbReference type="PRINTS" id="PR01002">
    <property type="entry name" value="FLGFLGJ"/>
</dbReference>
<sequence>MPESKQEKVIKLLSTYVVGKYPCPSGVIAQLIQECGWDLKTPKDIDTGRESYNLGNIKGVGPAGSVTIWTNEYYNGVKTRVKAKFRAYYNYGEAIDDHLSLLKKPRYVNAGVLKATDPRSYAEALQRAGYATDPQYANNIMRIVNQYNLTRFDKLPKNAEQIAKEAEEAVMKALEEWQLELAERSIDNLARTRDDKDGFILQNAEDWKKRLRENPQSVLEDMPWLVFVLLDRATKEE</sequence>
<evidence type="ECO:0000313" key="5">
    <source>
        <dbReference type="Proteomes" id="UP000595847"/>
    </source>
</evidence>
<dbReference type="PANTHER" id="PTHR33308">
    <property type="entry name" value="PEPTIDOGLYCAN HYDROLASE FLGJ"/>
    <property type="match status" value="1"/>
</dbReference>
<keyword evidence="1" id="KW-0378">Hydrolase</keyword>
<dbReference type="GO" id="GO:0071973">
    <property type="term" value="P:bacterial-type flagellum-dependent cell motility"/>
    <property type="evidence" value="ECO:0007669"/>
    <property type="project" value="TreeGrafter"/>
</dbReference>
<dbReference type="RefSeq" id="WP_198829251.1">
    <property type="nucleotide sequence ID" value="NZ_CP066308.1"/>
</dbReference>
<protein>
    <submittedName>
        <fullName evidence="3">Glucosaminidase domain-containing protein</fullName>
    </submittedName>
</protein>
<keyword evidence="6" id="KW-1185">Reference proteome</keyword>
<dbReference type="AlphaFoldDB" id="A0A7T5JQ11"/>
<dbReference type="Pfam" id="PF01832">
    <property type="entry name" value="Glucosaminidase"/>
    <property type="match status" value="1"/>
</dbReference>
<dbReference type="InterPro" id="IPR051056">
    <property type="entry name" value="Glycosyl_Hydrolase_73"/>
</dbReference>
<feature type="domain" description="Mannosyl-glycoprotein endo-beta-N-acetylglucosamidase-like" evidence="2">
    <location>
        <begin position="1"/>
        <end position="153"/>
    </location>
</feature>
<dbReference type="Proteomes" id="UP000677234">
    <property type="component" value="Chromosome"/>
</dbReference>
<name>A0A7T5JQ11_9BACL</name>
<evidence type="ECO:0000259" key="2">
    <source>
        <dbReference type="SMART" id="SM00047"/>
    </source>
</evidence>
<dbReference type="EMBL" id="CP073708">
    <property type="protein sequence ID" value="QUO42763.1"/>
    <property type="molecule type" value="Genomic_DNA"/>
</dbReference>
<gene>
    <name evidence="3" type="ORF">JD108_07620</name>
    <name evidence="4" type="ORF">KDJ56_07300</name>
</gene>
<dbReference type="PANTHER" id="PTHR33308:SF9">
    <property type="entry name" value="PEPTIDOGLYCAN HYDROLASE FLGJ"/>
    <property type="match status" value="1"/>
</dbReference>
<reference evidence="3 5" key="1">
    <citation type="submission" date="2020-12" db="EMBL/GenBank/DDBJ databases">
        <title>strain FJAT-54423T represents a novel species of the genus Brevibacillus.</title>
        <authorList>
            <person name="Tang R."/>
        </authorList>
    </citation>
    <scope>NUCLEOTIDE SEQUENCE [LARGE SCALE GENOMIC DNA]</scope>
    <source>
        <strain evidence="3 5">FJAT-54423</strain>
    </source>
</reference>
<evidence type="ECO:0000256" key="1">
    <source>
        <dbReference type="ARBA" id="ARBA00022801"/>
    </source>
</evidence>
<dbReference type="Proteomes" id="UP000595847">
    <property type="component" value="Chromosome"/>
</dbReference>
<accession>A0A7T5JQ11</accession>
<evidence type="ECO:0000313" key="6">
    <source>
        <dbReference type="Proteomes" id="UP000677234"/>
    </source>
</evidence>
<dbReference type="Gene3D" id="1.10.530.10">
    <property type="match status" value="1"/>
</dbReference>
<evidence type="ECO:0000313" key="3">
    <source>
        <dbReference type="EMBL" id="QQE75737.1"/>
    </source>
</evidence>
<evidence type="ECO:0000313" key="4">
    <source>
        <dbReference type="EMBL" id="QUO42763.1"/>
    </source>
</evidence>
<dbReference type="SMART" id="SM00047">
    <property type="entry name" value="LYZ2"/>
    <property type="match status" value="1"/>
</dbReference>
<dbReference type="KEGG" id="bcop:JD108_07620"/>
<dbReference type="GO" id="GO:0004040">
    <property type="term" value="F:amidase activity"/>
    <property type="evidence" value="ECO:0007669"/>
    <property type="project" value="InterPro"/>
</dbReference>
<dbReference type="Gene3D" id="4.10.80.30">
    <property type="entry name" value="DNA polymerase, domain 6"/>
    <property type="match status" value="1"/>
</dbReference>
<dbReference type="InterPro" id="IPR002901">
    <property type="entry name" value="MGlyc_endo_b_GlcNAc-like_dom"/>
</dbReference>
<proteinExistence type="predicted"/>
<organism evidence="3 5">
    <name type="scientific">Brevibacillus composti</name>
    <dbReference type="NCBI Taxonomy" id="2796470"/>
    <lineage>
        <taxon>Bacteria</taxon>
        <taxon>Bacillati</taxon>
        <taxon>Bacillota</taxon>
        <taxon>Bacilli</taxon>
        <taxon>Bacillales</taxon>
        <taxon>Paenibacillaceae</taxon>
        <taxon>Brevibacillus</taxon>
    </lineage>
</organism>
<dbReference type="EMBL" id="CP066308">
    <property type="protein sequence ID" value="QQE75737.1"/>
    <property type="molecule type" value="Genomic_DNA"/>
</dbReference>
<reference evidence="4" key="2">
    <citation type="submission" date="2021-04" db="EMBL/GenBank/DDBJ databases">
        <title>Brevibacillus composti FJAT-54423, complete genome.</title>
        <authorList>
            <person name="Tang R."/>
        </authorList>
    </citation>
    <scope>NUCLEOTIDE SEQUENCE</scope>
    <source>
        <strain evidence="4">FJAT-54424</strain>
    </source>
</reference>